<evidence type="ECO:0008006" key="2">
    <source>
        <dbReference type="Google" id="ProtNLM"/>
    </source>
</evidence>
<dbReference type="EMBL" id="JACGWN010000016">
    <property type="protein sequence ID" value="KAL0394538.1"/>
    <property type="molecule type" value="Genomic_DNA"/>
</dbReference>
<dbReference type="SUPFAM" id="SSF56672">
    <property type="entry name" value="DNA/RNA polymerases"/>
    <property type="match status" value="1"/>
</dbReference>
<dbReference type="InterPro" id="IPR052343">
    <property type="entry name" value="Retrotransposon-Effector_Assoc"/>
</dbReference>
<name>A0AAW2SQ39_9LAMI</name>
<dbReference type="InterPro" id="IPR043502">
    <property type="entry name" value="DNA/RNA_pol_sf"/>
</dbReference>
<accession>A0AAW2SQ39</accession>
<evidence type="ECO:0000313" key="1">
    <source>
        <dbReference type="EMBL" id="KAL0394538.1"/>
    </source>
</evidence>
<reference evidence="1" key="1">
    <citation type="submission" date="2020-06" db="EMBL/GenBank/DDBJ databases">
        <authorList>
            <person name="Li T."/>
            <person name="Hu X."/>
            <person name="Zhang T."/>
            <person name="Song X."/>
            <person name="Zhang H."/>
            <person name="Dai N."/>
            <person name="Sheng W."/>
            <person name="Hou X."/>
            <person name="Wei L."/>
        </authorList>
    </citation>
    <scope>NUCLEOTIDE SEQUENCE</scope>
    <source>
        <strain evidence="1">KEN1</strain>
        <tissue evidence="1">Leaf</tissue>
    </source>
</reference>
<proteinExistence type="predicted"/>
<dbReference type="PANTHER" id="PTHR46890:SF48">
    <property type="entry name" value="RNA-DIRECTED DNA POLYMERASE"/>
    <property type="match status" value="1"/>
</dbReference>
<comment type="caution">
    <text evidence="1">The sequence shown here is derived from an EMBL/GenBank/DDBJ whole genome shotgun (WGS) entry which is preliminary data.</text>
</comment>
<organism evidence="1">
    <name type="scientific">Sesamum latifolium</name>
    <dbReference type="NCBI Taxonomy" id="2727402"/>
    <lineage>
        <taxon>Eukaryota</taxon>
        <taxon>Viridiplantae</taxon>
        <taxon>Streptophyta</taxon>
        <taxon>Embryophyta</taxon>
        <taxon>Tracheophyta</taxon>
        <taxon>Spermatophyta</taxon>
        <taxon>Magnoliopsida</taxon>
        <taxon>eudicotyledons</taxon>
        <taxon>Gunneridae</taxon>
        <taxon>Pentapetalae</taxon>
        <taxon>asterids</taxon>
        <taxon>lamiids</taxon>
        <taxon>Lamiales</taxon>
        <taxon>Pedaliaceae</taxon>
        <taxon>Sesamum</taxon>
    </lineage>
</organism>
<dbReference type="AlphaFoldDB" id="A0AAW2SQ39"/>
<gene>
    <name evidence="1" type="ORF">Slati_4420000</name>
</gene>
<protein>
    <recommendedName>
        <fullName evidence="2">Reverse transcriptase domain-containing protein</fullName>
    </recommendedName>
</protein>
<sequence length="341" mass="38103">MQLENCCRLIYCKAVTLEVSMLQQREKLAWLKGGNNCSKIFFRKINARRASLRVYQIQNEDGNLLTDHSAVIREFTEFCKKLFGGSRSLARMGLTYLQPYAKHIISTTEAQQLISPVQRQEIKDALFGISEDSALGPDGFSSGFFKAAWTVISDDFCQAVLEFFSHGHILKQLNTTLITSIPKVQMSVKVGDFRPIACCNVVYKVITKVMVKQMQLVLEKLIDNNQNAFVPGRSISNNILLAQELLSDDLLLFCKADLHSVTVLHGVLHEYQELSGLKANAHKSQVLLSKAVEQHQQILHLLGFQQGTLPVRYLGVPLITSKLSLADCAPLIQKIEAKIAG</sequence>
<reference evidence="1" key="2">
    <citation type="journal article" date="2024" name="Plant">
        <title>Genomic evolution and insights into agronomic trait innovations of Sesamum species.</title>
        <authorList>
            <person name="Miao H."/>
            <person name="Wang L."/>
            <person name="Qu L."/>
            <person name="Liu H."/>
            <person name="Sun Y."/>
            <person name="Le M."/>
            <person name="Wang Q."/>
            <person name="Wei S."/>
            <person name="Zheng Y."/>
            <person name="Lin W."/>
            <person name="Duan Y."/>
            <person name="Cao H."/>
            <person name="Xiong S."/>
            <person name="Wang X."/>
            <person name="Wei L."/>
            <person name="Li C."/>
            <person name="Ma Q."/>
            <person name="Ju M."/>
            <person name="Zhao R."/>
            <person name="Li G."/>
            <person name="Mu C."/>
            <person name="Tian Q."/>
            <person name="Mei H."/>
            <person name="Zhang T."/>
            <person name="Gao T."/>
            <person name="Zhang H."/>
        </authorList>
    </citation>
    <scope>NUCLEOTIDE SEQUENCE</scope>
    <source>
        <strain evidence="1">KEN1</strain>
    </source>
</reference>
<dbReference type="PANTHER" id="PTHR46890">
    <property type="entry name" value="NON-LTR RETROLELEMENT REVERSE TRANSCRIPTASE-LIKE PROTEIN-RELATED"/>
    <property type="match status" value="1"/>
</dbReference>